<proteinExistence type="predicted"/>
<dbReference type="RefSeq" id="WP_204735567.1">
    <property type="nucleotide sequence ID" value="NZ_JAVDWE010000015.1"/>
</dbReference>
<organism evidence="1 2">
    <name type="scientific">Hydrogenophaga laconesensis</name>
    <dbReference type="NCBI Taxonomy" id="1805971"/>
    <lineage>
        <taxon>Bacteria</taxon>
        <taxon>Pseudomonadati</taxon>
        <taxon>Pseudomonadota</taxon>
        <taxon>Betaproteobacteria</taxon>
        <taxon>Burkholderiales</taxon>
        <taxon>Comamonadaceae</taxon>
        <taxon>Hydrogenophaga</taxon>
    </lineage>
</organism>
<sequence>MTENGKLVRLYPVPFRLVADDQQFRKWQWIEARVEKANADHRPESHRLFVDTVECDPEPLRAGKEGWPRRMQLLSQLTVFDDFSTIQAARIENGTSLALLRPSRILGLDISPAKSTEWTTAEKEKLLQLQSQGNLFDGDEESKHIRLLEKLPFDFHYRYECIVDGEVRSYRHKIVDWEAGALFRNLRRKLGASGWEAPFREKYERELPARDLLLLLGTIHRFPDQWLAVSVICPPRPQAGQQHQESLF</sequence>
<dbReference type="Proteomes" id="UP001265550">
    <property type="component" value="Unassembled WGS sequence"/>
</dbReference>
<name>A0ABU1VGI7_9BURK</name>
<gene>
    <name evidence="1" type="ORF">J2X09_004337</name>
</gene>
<comment type="caution">
    <text evidence="1">The sequence shown here is derived from an EMBL/GenBank/DDBJ whole genome shotgun (WGS) entry which is preliminary data.</text>
</comment>
<evidence type="ECO:0000313" key="2">
    <source>
        <dbReference type="Proteomes" id="UP001265550"/>
    </source>
</evidence>
<reference evidence="1 2" key="1">
    <citation type="submission" date="2023-07" db="EMBL/GenBank/DDBJ databases">
        <title>Sorghum-associated microbial communities from plants grown in Nebraska, USA.</title>
        <authorList>
            <person name="Schachtman D."/>
        </authorList>
    </citation>
    <scope>NUCLEOTIDE SEQUENCE [LARGE SCALE GENOMIC DNA]</scope>
    <source>
        <strain evidence="1 2">BE240</strain>
    </source>
</reference>
<dbReference type="EMBL" id="JAVDWE010000015">
    <property type="protein sequence ID" value="MDR7096580.1"/>
    <property type="molecule type" value="Genomic_DNA"/>
</dbReference>
<evidence type="ECO:0000313" key="1">
    <source>
        <dbReference type="EMBL" id="MDR7096580.1"/>
    </source>
</evidence>
<keyword evidence="2" id="KW-1185">Reference proteome</keyword>
<accession>A0ABU1VGI7</accession>
<protein>
    <submittedName>
        <fullName evidence="1">Uncharacterized protein</fullName>
    </submittedName>
</protein>